<proteinExistence type="predicted"/>
<evidence type="ECO:0000313" key="2">
    <source>
        <dbReference type="Proteomes" id="UP000221448"/>
    </source>
</evidence>
<dbReference type="Proteomes" id="UP000221448">
    <property type="component" value="Segment"/>
</dbReference>
<protein>
    <submittedName>
        <fullName evidence="1">Uncharacterized protein</fullName>
    </submittedName>
</protein>
<sequence length="71" mass="8222">MSRMSNISAIEHVLEMIEGYDENAEHNHAGMKFIQGVILGLSMSDVITMEQSSELRERLHDVYKFHKEETK</sequence>
<reference evidence="1 2" key="1">
    <citation type="submission" date="2017-08" db="EMBL/GenBank/DDBJ databases">
        <title>Sequence of Bacteriophage phiSHEF2, isolated from wastewater with target organism Enterococcus faecalis OS16.</title>
        <authorList>
            <person name="Stafford G.P."/>
            <person name="Al-Zubidi M.I."/>
        </authorList>
    </citation>
    <scope>NUCLEOTIDE SEQUENCE [LARGE SCALE GENOMIC DNA]</scope>
</reference>
<evidence type="ECO:0000313" key="1">
    <source>
        <dbReference type="EMBL" id="ASZ75577.1"/>
    </source>
</evidence>
<name>A0A249XUH6_9CAUD</name>
<dbReference type="OrthoDB" id="22041at10239"/>
<accession>A0A249XUH6</accession>
<dbReference type="EMBL" id="MF678788">
    <property type="protein sequence ID" value="ASZ75577.1"/>
    <property type="molecule type" value="Genomic_DNA"/>
</dbReference>
<organism evidence="1 2">
    <name type="scientific">Enterococcus phage phiSHEF2</name>
    <dbReference type="NCBI Taxonomy" id="2030922"/>
    <lineage>
        <taxon>Viruses</taxon>
        <taxon>Duplodnaviria</taxon>
        <taxon>Heunggongvirae</taxon>
        <taxon>Uroviricota</taxon>
        <taxon>Caudoviricetes</taxon>
        <taxon>Efquatrovirus</taxon>
        <taxon>Efquatrovirus SHEF2</taxon>
    </lineage>
</organism>
<keyword evidence="2" id="KW-1185">Reference proteome</keyword>
<gene>
    <name evidence="1" type="ORF">phiSHEF2_52</name>
</gene>